<organism evidence="3 4">
    <name type="scientific">Cannabis sativa</name>
    <name type="common">Hemp</name>
    <name type="synonym">Marijuana</name>
    <dbReference type="NCBI Taxonomy" id="3483"/>
    <lineage>
        <taxon>Eukaryota</taxon>
        <taxon>Viridiplantae</taxon>
        <taxon>Streptophyta</taxon>
        <taxon>Embryophyta</taxon>
        <taxon>Tracheophyta</taxon>
        <taxon>Spermatophyta</taxon>
        <taxon>Magnoliopsida</taxon>
        <taxon>eudicotyledons</taxon>
        <taxon>Gunneridae</taxon>
        <taxon>Pentapetalae</taxon>
        <taxon>rosids</taxon>
        <taxon>fabids</taxon>
        <taxon>Rosales</taxon>
        <taxon>Cannabaceae</taxon>
        <taxon>Cannabis</taxon>
    </lineage>
</organism>
<dbReference type="Pfam" id="PF07223">
    <property type="entry name" value="DUF1421"/>
    <property type="match status" value="1"/>
</dbReference>
<sequence>MKFAGEDMKSSDFMDKRIMELPRSDSDEFSYDIGKDDFDSSFEFHSIRRVVPPCSRDSSFQVETSTDGVLLSVIDLKMEAHFKNLIHVVEGISVRMCQLENRTRKIEYSVEELKGSSEFNLGKSGAKLRELENILNEVQGGIQDLRDKQEISLVQLQLGKLQMLKDQQQSQNQKTKIHTSSCQGLVSSIQQHSNQPNITSVTPPQQFPVLSSIQQHSNQSNQTIVTFPQHFPPDHLNVPPPQIQSHQNLPPLPTAEHFLAQAYQNQNISVSQAESNYSLPPPMFNPESTQQHHCMPPIQQPQSTSTAAYQPYQQAPQFPLASQLQPSPLLSPSHDVEPQTYHPSLAHNFKEISYMPPQSYNTNTHETYNAPAYAPPTKQMYFSSNQNIGYNQPSKTTGYYYPEHAQPSRDSSFNDVFSRSGFPSQYSKSIMNSLEPAPFLSARGSEDRFSQPPASNSLPHALPMASEIDSESGSSEAGDSIPIEDVIDNIVGMGFRRDMVRATVKKMTENGQSVDLNVVLDKLMNNREVPNEIHKFGL</sequence>
<evidence type="ECO:0000256" key="1">
    <source>
        <dbReference type="SAM" id="MobiDB-lite"/>
    </source>
</evidence>
<keyword evidence="4" id="KW-1185">Reference proteome</keyword>
<protein>
    <recommendedName>
        <fullName evidence="2">UBA domain-containing protein</fullName>
    </recommendedName>
</protein>
<feature type="region of interest" description="Disordered" evidence="1">
    <location>
        <begin position="285"/>
        <end position="307"/>
    </location>
</feature>
<feature type="compositionally biased region" description="Low complexity" evidence="1">
    <location>
        <begin position="465"/>
        <end position="480"/>
    </location>
</feature>
<evidence type="ECO:0000313" key="4">
    <source>
        <dbReference type="Proteomes" id="UP000583929"/>
    </source>
</evidence>
<dbReference type="EMBL" id="JAATIQ010000307">
    <property type="protein sequence ID" value="KAF4362709.1"/>
    <property type="molecule type" value="Genomic_DNA"/>
</dbReference>
<comment type="caution">
    <text evidence="3">The sequence shown here is derived from an EMBL/GenBank/DDBJ whole genome shotgun (WGS) entry which is preliminary data.</text>
</comment>
<dbReference type="AlphaFoldDB" id="A0A7J6EYG5"/>
<name>A0A7J6EYG5_CANSA</name>
<dbReference type="Proteomes" id="UP000583929">
    <property type="component" value="Unassembled WGS sequence"/>
</dbReference>
<dbReference type="InterPro" id="IPR015940">
    <property type="entry name" value="UBA"/>
</dbReference>
<dbReference type="PANTHER" id="PTHR31805:SF15">
    <property type="entry name" value="DUF1421 DOMAIN-CONTAINING PROTEIN"/>
    <property type="match status" value="1"/>
</dbReference>
<evidence type="ECO:0000259" key="2">
    <source>
        <dbReference type="PROSITE" id="PS50030"/>
    </source>
</evidence>
<feature type="domain" description="UBA" evidence="2">
    <location>
        <begin position="467"/>
        <end position="526"/>
    </location>
</feature>
<gene>
    <name evidence="3" type="ORF">G4B88_018327</name>
</gene>
<proteinExistence type="predicted"/>
<dbReference type="PANTHER" id="PTHR31805">
    <property type="entry name" value="RECEPTOR-LIKE KINASE, PUTATIVE (DUF1421)-RELATED"/>
    <property type="match status" value="1"/>
</dbReference>
<dbReference type="InterPro" id="IPR010820">
    <property type="entry name" value="DUF1421"/>
</dbReference>
<evidence type="ECO:0000313" key="3">
    <source>
        <dbReference type="EMBL" id="KAF4362709.1"/>
    </source>
</evidence>
<feature type="region of interest" description="Disordered" evidence="1">
    <location>
        <begin position="443"/>
        <end position="480"/>
    </location>
</feature>
<accession>A0A7J6EYG5</accession>
<reference evidence="3 4" key="1">
    <citation type="journal article" date="2020" name="bioRxiv">
        <title>Sequence and annotation of 42 cannabis genomes reveals extensive copy number variation in cannabinoid synthesis and pathogen resistance genes.</title>
        <authorList>
            <person name="Mckernan K.J."/>
            <person name="Helbert Y."/>
            <person name="Kane L.T."/>
            <person name="Ebling H."/>
            <person name="Zhang L."/>
            <person name="Liu B."/>
            <person name="Eaton Z."/>
            <person name="Mclaughlin S."/>
            <person name="Kingan S."/>
            <person name="Baybayan P."/>
            <person name="Concepcion G."/>
            <person name="Jordan M."/>
            <person name="Riva A."/>
            <person name="Barbazuk W."/>
            <person name="Harkins T."/>
        </authorList>
    </citation>
    <scope>NUCLEOTIDE SEQUENCE [LARGE SCALE GENOMIC DNA]</scope>
    <source>
        <strain evidence="4">cv. Jamaican Lion 4</strain>
        <tissue evidence="3">Leaf</tissue>
    </source>
</reference>
<dbReference type="PROSITE" id="PS50030">
    <property type="entry name" value="UBA"/>
    <property type="match status" value="1"/>
</dbReference>